<accession>A0ACB8QCX3</accession>
<sequence>MARLGRETNTKHRIFSYLCAATVLSLLLVLYFGPDGRTSSTGIPVNAREILLQCDEIQALPGPLPGFSERKFSDRFVPGTKDVWIRNATIWTGRVDGLETIHGDLLLSGGLIKHIGPVTTANIEASENFEEIDVRGAWITPGIVDVHSHMGVESSPMLSGAVDGNSIQGTIRAWLRSLDGLNTHDESFHLAVSGGLTTSLILPGSANAIGGQAYAIKLRPTLERSPTAMLLEPPLDISGTASDYVGWKHMKHACGENPARVYGDTRMDSVWAWRDAYNTARKLKEKQDSYCASVRQSRWDNLSGAFPQDLQWQPLVDILRGKVKVQTHCYEAVDFDNFVRLSNEFKFPVAAFHHAHEAYLVPDVLKHAYGPTPAVAIFAAFSGYKREAYHSTSFAARLLDDEGIRSDHPAITSRFLLYEAQQVHHFGLPGHKALSSVTSTAAAVLGLNHRIGFIKLGYDADVVVWDRYPLALGATPQQVFIDGIPQLVDTNPRSGSLSQQPPKVPNYDLEAYDALKREGEPTLDTVSTITGRTIFTNVSNVWTRNNAGVSNIYNKFPCVIVEGGHIIEGATHEDCVSLATQSVDAVVDLNGGSIAPAIVAAGTSIGLQEIAGEVSTIDGVVFEPSDTDAPRAVLGTIPRAVDGLMYATRDAVLSYRAGVTTAVSAPSSSVGEYGLSASISTGVQHKLVQGAVVQADTAIYISLQHGTTPSISTRIASLRRLILGRTKGEAGSWFGMIALGLVRLVVRVDSADIIATLIDLKREVEAHTGAEMKLTVLGAAEAHILADELAAASVGVLVQPRSFPYAWDSRRILPGPPLSEMGQAAYLWSKNVTVGLIPQGIDDSTPSMTGWAARNLRWDAGWVASQSNLSMEDALALVSTNVDALLGVIVKPADADLVATSGGDLLSFEGKVVAVISPRRSLVDLF</sequence>
<reference evidence="1" key="2">
    <citation type="journal article" date="2022" name="New Phytol.">
        <title>Evolutionary transition to the ectomycorrhizal habit in the genomes of a hyperdiverse lineage of mushroom-forming fungi.</title>
        <authorList>
            <person name="Looney B."/>
            <person name="Miyauchi S."/>
            <person name="Morin E."/>
            <person name="Drula E."/>
            <person name="Courty P.E."/>
            <person name="Kohler A."/>
            <person name="Kuo A."/>
            <person name="LaButti K."/>
            <person name="Pangilinan J."/>
            <person name="Lipzen A."/>
            <person name="Riley R."/>
            <person name="Andreopoulos W."/>
            <person name="He G."/>
            <person name="Johnson J."/>
            <person name="Nolan M."/>
            <person name="Tritt A."/>
            <person name="Barry K.W."/>
            <person name="Grigoriev I.V."/>
            <person name="Nagy L.G."/>
            <person name="Hibbett D."/>
            <person name="Henrissat B."/>
            <person name="Matheny P.B."/>
            <person name="Labbe J."/>
            <person name="Martin F.M."/>
        </authorList>
    </citation>
    <scope>NUCLEOTIDE SEQUENCE</scope>
    <source>
        <strain evidence="1">EC-137</strain>
    </source>
</reference>
<name>A0ACB8QCX3_9AGAM</name>
<comment type="caution">
    <text evidence="1">The sequence shown here is derived from an EMBL/GenBank/DDBJ whole genome shotgun (WGS) entry which is preliminary data.</text>
</comment>
<evidence type="ECO:0000313" key="1">
    <source>
        <dbReference type="EMBL" id="KAI0029653.1"/>
    </source>
</evidence>
<dbReference type="Proteomes" id="UP000814128">
    <property type="component" value="Unassembled WGS sequence"/>
</dbReference>
<organism evidence="1 2">
    <name type="scientific">Vararia minispora EC-137</name>
    <dbReference type="NCBI Taxonomy" id="1314806"/>
    <lineage>
        <taxon>Eukaryota</taxon>
        <taxon>Fungi</taxon>
        <taxon>Dikarya</taxon>
        <taxon>Basidiomycota</taxon>
        <taxon>Agaricomycotina</taxon>
        <taxon>Agaricomycetes</taxon>
        <taxon>Russulales</taxon>
        <taxon>Lachnocladiaceae</taxon>
        <taxon>Vararia</taxon>
    </lineage>
</organism>
<dbReference type="EMBL" id="MU273663">
    <property type="protein sequence ID" value="KAI0029653.1"/>
    <property type="molecule type" value="Genomic_DNA"/>
</dbReference>
<evidence type="ECO:0000313" key="2">
    <source>
        <dbReference type="Proteomes" id="UP000814128"/>
    </source>
</evidence>
<keyword evidence="2" id="KW-1185">Reference proteome</keyword>
<protein>
    <submittedName>
        <fullName evidence="1">Uncharacterized protein</fullName>
    </submittedName>
</protein>
<reference evidence="1" key="1">
    <citation type="submission" date="2021-02" db="EMBL/GenBank/DDBJ databases">
        <authorList>
            <consortium name="DOE Joint Genome Institute"/>
            <person name="Ahrendt S."/>
            <person name="Looney B.P."/>
            <person name="Miyauchi S."/>
            <person name="Morin E."/>
            <person name="Drula E."/>
            <person name="Courty P.E."/>
            <person name="Chicoki N."/>
            <person name="Fauchery L."/>
            <person name="Kohler A."/>
            <person name="Kuo A."/>
            <person name="Labutti K."/>
            <person name="Pangilinan J."/>
            <person name="Lipzen A."/>
            <person name="Riley R."/>
            <person name="Andreopoulos W."/>
            <person name="He G."/>
            <person name="Johnson J."/>
            <person name="Barry K.W."/>
            <person name="Grigoriev I.V."/>
            <person name="Nagy L."/>
            <person name="Hibbett D."/>
            <person name="Henrissat B."/>
            <person name="Matheny P.B."/>
            <person name="Labbe J."/>
            <person name="Martin F."/>
        </authorList>
    </citation>
    <scope>NUCLEOTIDE SEQUENCE</scope>
    <source>
        <strain evidence="1">EC-137</strain>
    </source>
</reference>
<gene>
    <name evidence="1" type="ORF">K488DRAFT_88507</name>
</gene>
<proteinExistence type="predicted"/>